<sequence>MARPKGKLLALVLVFGAITVVTATGAFTTVEAERTAEVNVSGDANALLGLSEGPDNGEYVTTDGGEIQIELGAPESADGVNINAYTEINNMLNVTNNGQNAINLYVNTTGSNAGHVSLYNGTPDTGTNITGDTNTVTLNPGDTIQVSMEIDTRDSGLDQDAELIDTIEFVANDAS</sequence>
<dbReference type="Proteomes" id="UP000199079">
    <property type="component" value="Unassembled WGS sequence"/>
</dbReference>
<keyword evidence="2" id="KW-1185">Reference proteome</keyword>
<dbReference type="EMBL" id="FNPC01000004">
    <property type="protein sequence ID" value="SDY31617.1"/>
    <property type="molecule type" value="Genomic_DNA"/>
</dbReference>
<accession>A0A1H3IVM4</accession>
<organism evidence="1 2">
    <name type="scientific">Halopenitus persicus</name>
    <dbReference type="NCBI Taxonomy" id="1048396"/>
    <lineage>
        <taxon>Archaea</taxon>
        <taxon>Methanobacteriati</taxon>
        <taxon>Methanobacteriota</taxon>
        <taxon>Stenosarchaea group</taxon>
        <taxon>Halobacteria</taxon>
        <taxon>Halobacteriales</taxon>
        <taxon>Haloferacaceae</taxon>
        <taxon>Halopenitus</taxon>
    </lineage>
</organism>
<dbReference type="AlphaFoldDB" id="A0A1H3IVM4"/>
<reference evidence="2" key="1">
    <citation type="submission" date="2016-10" db="EMBL/GenBank/DDBJ databases">
        <authorList>
            <person name="Varghese N."/>
            <person name="Submissions S."/>
        </authorList>
    </citation>
    <scope>NUCLEOTIDE SEQUENCE [LARGE SCALE GENOMIC DNA]</scope>
    <source>
        <strain evidence="2">DC30,IBRC 10041,KCTC 4046</strain>
    </source>
</reference>
<evidence type="ECO:0000313" key="1">
    <source>
        <dbReference type="EMBL" id="SDY31617.1"/>
    </source>
</evidence>
<evidence type="ECO:0008006" key="3">
    <source>
        <dbReference type="Google" id="ProtNLM"/>
    </source>
</evidence>
<gene>
    <name evidence="1" type="ORF">SAMN05216564_104274</name>
</gene>
<name>A0A1H3IVM4_9EURY</name>
<evidence type="ECO:0000313" key="2">
    <source>
        <dbReference type="Proteomes" id="UP000199079"/>
    </source>
</evidence>
<dbReference type="RefSeq" id="WP_092732189.1">
    <property type="nucleotide sequence ID" value="NZ_FNPC01000004.1"/>
</dbReference>
<dbReference type="OrthoDB" id="175085at2157"/>
<proteinExistence type="predicted"/>
<protein>
    <recommendedName>
        <fullName evidence="3">DUF1102 domain-containing protein</fullName>
    </recommendedName>
</protein>